<dbReference type="Pfam" id="PF14870">
    <property type="entry name" value="PSII_BNR"/>
    <property type="match status" value="1"/>
</dbReference>
<dbReference type="GeneID" id="108823745"/>
<dbReference type="Proteomes" id="UP000504610">
    <property type="component" value="Unplaced"/>
</dbReference>
<keyword evidence="2" id="KW-1185">Reference proteome</keyword>
<name>A0A9W3D0A2_RAPSA</name>
<gene>
    <name evidence="3" type="primary">LOC108823745</name>
</gene>
<dbReference type="AlphaFoldDB" id="A0A9W3D0A2"/>
<sequence>MVITKLQSPLNRIGGQDVVPTQSANLTPISHLYGAHRVHQCHTSLLSGLSTIISLFISEGRSMGSRREWDSIENKKRRQVISHGTVTKAADSIVANLYEVKFVDDKKGFVLGYDGVLLGYVG</sequence>
<evidence type="ECO:0000313" key="3">
    <source>
        <dbReference type="RefSeq" id="XP_056857179.1"/>
    </source>
</evidence>
<protein>
    <submittedName>
        <fullName evidence="3">Uncharacterized protein LOC108823745</fullName>
    </submittedName>
</protein>
<reference evidence="3" key="1">
    <citation type="submission" date="2025-08" db="UniProtKB">
        <authorList>
            <consortium name="RefSeq"/>
        </authorList>
    </citation>
    <scope>IDENTIFICATION</scope>
    <source>
        <tissue evidence="3">Leaf</tissue>
    </source>
</reference>
<evidence type="ECO:0000259" key="1">
    <source>
        <dbReference type="Pfam" id="PF14870"/>
    </source>
</evidence>
<dbReference type="InterPro" id="IPR028203">
    <property type="entry name" value="PSII_CF48-like_dom"/>
</dbReference>
<feature type="domain" description="Photosynthesis system II assembly factor Ycf48/Hcf136-like" evidence="1">
    <location>
        <begin position="88"/>
        <end position="121"/>
    </location>
</feature>
<proteinExistence type="predicted"/>
<dbReference type="RefSeq" id="XP_056857179.1">
    <property type="nucleotide sequence ID" value="XM_057001199.1"/>
</dbReference>
<accession>A0A9W3D0A2</accession>
<evidence type="ECO:0000313" key="2">
    <source>
        <dbReference type="Proteomes" id="UP000504610"/>
    </source>
</evidence>
<organism evidence="2 3">
    <name type="scientific">Raphanus sativus</name>
    <name type="common">Radish</name>
    <name type="synonym">Raphanus raphanistrum var. sativus</name>
    <dbReference type="NCBI Taxonomy" id="3726"/>
    <lineage>
        <taxon>Eukaryota</taxon>
        <taxon>Viridiplantae</taxon>
        <taxon>Streptophyta</taxon>
        <taxon>Embryophyta</taxon>
        <taxon>Tracheophyta</taxon>
        <taxon>Spermatophyta</taxon>
        <taxon>Magnoliopsida</taxon>
        <taxon>eudicotyledons</taxon>
        <taxon>Gunneridae</taxon>
        <taxon>Pentapetalae</taxon>
        <taxon>rosids</taxon>
        <taxon>malvids</taxon>
        <taxon>Brassicales</taxon>
        <taxon>Brassicaceae</taxon>
        <taxon>Brassiceae</taxon>
        <taxon>Raphanus</taxon>
    </lineage>
</organism>
<dbReference type="KEGG" id="rsz:108823745"/>